<name>A0AC61QQB4_9BACT</name>
<protein>
    <submittedName>
        <fullName evidence="1">Uncharacterized protein</fullName>
    </submittedName>
</protein>
<reference evidence="1" key="1">
    <citation type="submission" date="2019-04" db="EMBL/GenBank/DDBJ databases">
        <title>Microbes associate with the intestines of laboratory mice.</title>
        <authorList>
            <person name="Navarre W."/>
            <person name="Wong E."/>
            <person name="Huang K."/>
            <person name="Tropini C."/>
            <person name="Ng K."/>
            <person name="Yu B."/>
        </authorList>
    </citation>
    <scope>NUCLEOTIDE SEQUENCE</scope>
    <source>
        <strain evidence="1">NM73_A23</strain>
    </source>
</reference>
<sequence length="377" mass="42013">MKKIISLAASVAFLLGMSTAANAQETVVDPEGGHNFIGVKGGAQATLTHYNFTDLITPQFGVYFGRYFNQYVGARIDVTGYQTKGGFKADRYGFINQDTPYKFNAATADLDLLMNMTNIINPKRVNRSWNWNLLAGFGVNYSWKHDEFDAIVTNVKNANIYYDGPVSCATKHASFNGRLGTQVEYNFSKNFSIMFEADANYKNDQYNLKFNDQVDWQVQAFIGITYKFGHKKKKVEQPAPEPAPVVREEPKPVVVEKKEEPKPVVKVKETTQKEIFFKINKSEGTEAENKKIAEAAEWLKAHPTATATVKGYADKGTGNAKINARIAKKRADNVAKKLTDVYGIDASRLEVSSYGDTVQPKAANNDNRLVIIVATEQ</sequence>
<organism evidence="1 2">
    <name type="scientific">Palleniella muris</name>
    <dbReference type="NCBI Taxonomy" id="3038145"/>
    <lineage>
        <taxon>Bacteria</taxon>
        <taxon>Pseudomonadati</taxon>
        <taxon>Bacteroidota</taxon>
        <taxon>Bacteroidia</taxon>
        <taxon>Bacteroidales</taxon>
        <taxon>Prevotellaceae</taxon>
        <taxon>Palleniella</taxon>
    </lineage>
</organism>
<evidence type="ECO:0000313" key="2">
    <source>
        <dbReference type="Proteomes" id="UP000308886"/>
    </source>
</evidence>
<dbReference type="EMBL" id="SRZC01000011">
    <property type="protein sequence ID" value="TGX82183.1"/>
    <property type="molecule type" value="Genomic_DNA"/>
</dbReference>
<gene>
    <name evidence="1" type="ORF">E5358_07705</name>
</gene>
<dbReference type="Proteomes" id="UP000308886">
    <property type="component" value="Unassembled WGS sequence"/>
</dbReference>
<proteinExistence type="predicted"/>
<accession>A0AC61QQB4</accession>
<keyword evidence="2" id="KW-1185">Reference proteome</keyword>
<comment type="caution">
    <text evidence="1">The sequence shown here is derived from an EMBL/GenBank/DDBJ whole genome shotgun (WGS) entry which is preliminary data.</text>
</comment>
<evidence type="ECO:0000313" key="1">
    <source>
        <dbReference type="EMBL" id="TGX82183.1"/>
    </source>
</evidence>